<feature type="region of interest" description="Disordered" evidence="1">
    <location>
        <begin position="233"/>
        <end position="256"/>
    </location>
</feature>
<keyword evidence="2" id="KW-1185">Reference proteome</keyword>
<sequence>MGFTNFSSLLSKVQDPPRYGNFTSLLSQPGVPPRYGNFTSVGSLGGNYFNKSLAIVAPIGDSSTNAGSSRGSLIAIVVAIFIAMAEKEYSVPFKNKQNIVFDDSLDAQFNSLNLNQKSSDIFSKLPKSVSNEKGKALDYESNDYGKELKKEKSSTSKNNSTLSLHITAYENSTECDSLFNNGTKKSLNQNYIIKKGEKQFIIASIQNSFEFPRQQENDKSKTPETAQFKASQSLLNPNRKRAAAPAMTNENSVDRPTLIESPSINFARFKQQQQQPETPPSRPRAIAIYRSQATAATPKRQNLSEIIKDLHFLVTDNDNVIYILDAAERESFLNCRNDIYQRSEMGVNQQIEFINDDKVKIIGTILFKGTSEEVQAYAQSLPMIESPEAADGINDVDVHQRLKVAEARIEHLQTLHEEEKMKNNAILGDLQNRILILENKKSKPQTSASSVPSVIKENAFETIINGKPVRISSLLDVNAVLTDKINGFQRLSDPIICEGRGDIRRTLLKHQNFFKDNYSKPGKCGGLLITLLVGPTVWERGFLPNAFYSRGPARRTVNASVYLFLLILFFFPEALDFVISKVFTPAHRLIWIEKARTSVNDAVDTARAHGDRGFANYGVIPYDDGFVFDENAALAQDFKTEKQAHQKEITETYTWFDQSEINDDLLEQEVTNNEEEDGFAGDQ</sequence>
<evidence type="ECO:0000256" key="1">
    <source>
        <dbReference type="SAM" id="MobiDB-lite"/>
    </source>
</evidence>
<proteinExistence type="predicted"/>
<name>A0A914P6T9_9BILA</name>
<dbReference type="WBParaSite" id="PDA_v2.g1367.t1">
    <property type="protein sequence ID" value="PDA_v2.g1367.t1"/>
    <property type="gene ID" value="PDA_v2.g1367"/>
</dbReference>
<evidence type="ECO:0000313" key="2">
    <source>
        <dbReference type="Proteomes" id="UP000887578"/>
    </source>
</evidence>
<protein>
    <submittedName>
        <fullName evidence="3">Uncharacterized protein</fullName>
    </submittedName>
</protein>
<organism evidence="2 3">
    <name type="scientific">Panagrolaimus davidi</name>
    <dbReference type="NCBI Taxonomy" id="227884"/>
    <lineage>
        <taxon>Eukaryota</taxon>
        <taxon>Metazoa</taxon>
        <taxon>Ecdysozoa</taxon>
        <taxon>Nematoda</taxon>
        <taxon>Chromadorea</taxon>
        <taxon>Rhabditida</taxon>
        <taxon>Tylenchina</taxon>
        <taxon>Panagrolaimomorpha</taxon>
        <taxon>Panagrolaimoidea</taxon>
        <taxon>Panagrolaimidae</taxon>
        <taxon>Panagrolaimus</taxon>
    </lineage>
</organism>
<accession>A0A914P6T9</accession>
<dbReference type="AlphaFoldDB" id="A0A914P6T9"/>
<evidence type="ECO:0000313" key="3">
    <source>
        <dbReference type="WBParaSite" id="PDA_v2.g1367.t1"/>
    </source>
</evidence>
<reference evidence="3" key="1">
    <citation type="submission" date="2022-11" db="UniProtKB">
        <authorList>
            <consortium name="WormBaseParasite"/>
        </authorList>
    </citation>
    <scope>IDENTIFICATION</scope>
</reference>
<dbReference type="Proteomes" id="UP000887578">
    <property type="component" value="Unplaced"/>
</dbReference>